<evidence type="ECO:0000313" key="1">
    <source>
        <dbReference type="EMBL" id="TFK61338.1"/>
    </source>
</evidence>
<evidence type="ECO:0000313" key="2">
    <source>
        <dbReference type="Proteomes" id="UP000308600"/>
    </source>
</evidence>
<organism evidence="1 2">
    <name type="scientific">Pluteus cervinus</name>
    <dbReference type="NCBI Taxonomy" id="181527"/>
    <lineage>
        <taxon>Eukaryota</taxon>
        <taxon>Fungi</taxon>
        <taxon>Dikarya</taxon>
        <taxon>Basidiomycota</taxon>
        <taxon>Agaricomycotina</taxon>
        <taxon>Agaricomycetes</taxon>
        <taxon>Agaricomycetidae</taxon>
        <taxon>Agaricales</taxon>
        <taxon>Pluteineae</taxon>
        <taxon>Pluteaceae</taxon>
        <taxon>Pluteus</taxon>
    </lineage>
</organism>
<dbReference type="Proteomes" id="UP000308600">
    <property type="component" value="Unassembled WGS sequence"/>
</dbReference>
<sequence length="529" mass="59740">MAPQGLTLEHHQQGNYTPSSPTPPISRLPPEILPIIFFEAVQASRSKTSTALTISCVSQHWRNVALSAPELWALIDTLDVEIIQTFMVRAKDRPLSVVLTSVKSENPLPIITVLKSLHNIRHLQLSVYYKEDWSRVRSLPEMTGPAPVLETLRLNGICLPNIILSGSVPSLRHLDLNTFDAEWKTIPNCPQLQSLCITRPETQIRVSEFLQRLHTFPLLEKLQLECCFADRSGVSIPNLLGPIELPNLKELTFDTEDTSNVIPLLEHLRIPSTCQVSLDLMQDEPDEHLSLFPAFSACRTGSPRNIRELQIVADHSLWLKIYEGDRPPAGPEEDHDAEENRYTTNRGPNLEVTIWSPYSNEDAGRSIGMATDICQNYVNLNDLEVIDLIADGLINYPTQSFWKFVGSLSTLRVLKVRYRYAQSFIEFLSAAPQSPDRKFPPFSTIQKLVYEDLSDVDEVEEYSTRLIGLTEYLQIRAEMGVPLTILTLIQVGEDVSLIPGGLLEDLQGSVQQVKRRVRKRTYDEAELVE</sequence>
<dbReference type="EMBL" id="ML208669">
    <property type="protein sequence ID" value="TFK61338.1"/>
    <property type="molecule type" value="Genomic_DNA"/>
</dbReference>
<name>A0ACD3A674_9AGAR</name>
<reference evidence="1 2" key="1">
    <citation type="journal article" date="2019" name="Nat. Ecol. Evol.">
        <title>Megaphylogeny resolves global patterns of mushroom evolution.</title>
        <authorList>
            <person name="Varga T."/>
            <person name="Krizsan K."/>
            <person name="Foldi C."/>
            <person name="Dima B."/>
            <person name="Sanchez-Garcia M."/>
            <person name="Sanchez-Ramirez S."/>
            <person name="Szollosi G.J."/>
            <person name="Szarkandi J.G."/>
            <person name="Papp V."/>
            <person name="Albert L."/>
            <person name="Andreopoulos W."/>
            <person name="Angelini C."/>
            <person name="Antonin V."/>
            <person name="Barry K.W."/>
            <person name="Bougher N.L."/>
            <person name="Buchanan P."/>
            <person name="Buyck B."/>
            <person name="Bense V."/>
            <person name="Catcheside P."/>
            <person name="Chovatia M."/>
            <person name="Cooper J."/>
            <person name="Damon W."/>
            <person name="Desjardin D."/>
            <person name="Finy P."/>
            <person name="Geml J."/>
            <person name="Haridas S."/>
            <person name="Hughes K."/>
            <person name="Justo A."/>
            <person name="Karasinski D."/>
            <person name="Kautmanova I."/>
            <person name="Kiss B."/>
            <person name="Kocsube S."/>
            <person name="Kotiranta H."/>
            <person name="LaButti K.M."/>
            <person name="Lechner B.E."/>
            <person name="Liimatainen K."/>
            <person name="Lipzen A."/>
            <person name="Lukacs Z."/>
            <person name="Mihaltcheva S."/>
            <person name="Morgado L.N."/>
            <person name="Niskanen T."/>
            <person name="Noordeloos M.E."/>
            <person name="Ohm R.A."/>
            <person name="Ortiz-Santana B."/>
            <person name="Ovrebo C."/>
            <person name="Racz N."/>
            <person name="Riley R."/>
            <person name="Savchenko A."/>
            <person name="Shiryaev A."/>
            <person name="Soop K."/>
            <person name="Spirin V."/>
            <person name="Szebenyi C."/>
            <person name="Tomsovsky M."/>
            <person name="Tulloss R.E."/>
            <person name="Uehling J."/>
            <person name="Grigoriev I.V."/>
            <person name="Vagvolgyi C."/>
            <person name="Papp T."/>
            <person name="Martin F.M."/>
            <person name="Miettinen O."/>
            <person name="Hibbett D.S."/>
            <person name="Nagy L.G."/>
        </authorList>
    </citation>
    <scope>NUCLEOTIDE SEQUENCE [LARGE SCALE GENOMIC DNA]</scope>
    <source>
        <strain evidence="1 2">NL-1719</strain>
    </source>
</reference>
<protein>
    <submittedName>
        <fullName evidence="1">Uncharacterized protein</fullName>
    </submittedName>
</protein>
<proteinExistence type="predicted"/>
<gene>
    <name evidence="1" type="ORF">BDN72DRAFT_849772</name>
</gene>
<keyword evidence="2" id="KW-1185">Reference proteome</keyword>
<accession>A0ACD3A674</accession>